<protein>
    <submittedName>
        <fullName evidence="2">Uncharacterized protein</fullName>
    </submittedName>
</protein>
<feature type="region of interest" description="Disordered" evidence="1">
    <location>
        <begin position="1"/>
        <end position="32"/>
    </location>
</feature>
<dbReference type="Proteomes" id="UP001159641">
    <property type="component" value="Unassembled WGS sequence"/>
</dbReference>
<feature type="compositionally biased region" description="Polar residues" evidence="1">
    <location>
        <begin position="151"/>
        <end position="160"/>
    </location>
</feature>
<dbReference type="AlphaFoldDB" id="A0AB34HUT3"/>
<keyword evidence="3" id="KW-1185">Reference proteome</keyword>
<proteinExistence type="predicted"/>
<evidence type="ECO:0000256" key="1">
    <source>
        <dbReference type="SAM" id="MobiDB-lite"/>
    </source>
</evidence>
<reference evidence="2 3" key="1">
    <citation type="submission" date="2022-11" db="EMBL/GenBank/DDBJ databases">
        <title>Whole genome sequence of Eschrichtius robustus ER-17-0199.</title>
        <authorList>
            <person name="Bruniche-Olsen A."/>
            <person name="Black A.N."/>
            <person name="Fields C.J."/>
            <person name="Walden K."/>
            <person name="Dewoody J.A."/>
        </authorList>
    </citation>
    <scope>NUCLEOTIDE SEQUENCE [LARGE SCALE GENOMIC DNA]</scope>
    <source>
        <strain evidence="2">ER-17-0199</strain>
        <tissue evidence="2">Blubber</tissue>
    </source>
</reference>
<evidence type="ECO:0000313" key="2">
    <source>
        <dbReference type="EMBL" id="KAJ8794239.1"/>
    </source>
</evidence>
<sequence length="175" mass="18957">MTPSEEQTGFRGFRVQGKDRKPSSSPLPRRRVPEDSPLVFFRLSATFKKASLKTGRDEGSHSYALKYQLIFVYLNWDSCTIPTGTSAGCQLTVCDAAHHCITVFAPTCQEILQTDGMVASTHACSPPPLLPCEPCPSPAVRVGAAQPLIPTRSTSAQQPTEAPGPSLERCQLRPS</sequence>
<gene>
    <name evidence="2" type="ORF">J1605_019028</name>
</gene>
<dbReference type="EMBL" id="JAIQCJ010000862">
    <property type="protein sequence ID" value="KAJ8794239.1"/>
    <property type="molecule type" value="Genomic_DNA"/>
</dbReference>
<name>A0AB34HUT3_ESCRO</name>
<accession>A0AB34HUT3</accession>
<evidence type="ECO:0000313" key="3">
    <source>
        <dbReference type="Proteomes" id="UP001159641"/>
    </source>
</evidence>
<feature type="region of interest" description="Disordered" evidence="1">
    <location>
        <begin position="146"/>
        <end position="175"/>
    </location>
</feature>
<comment type="caution">
    <text evidence="2">The sequence shown here is derived from an EMBL/GenBank/DDBJ whole genome shotgun (WGS) entry which is preliminary data.</text>
</comment>
<organism evidence="2 3">
    <name type="scientific">Eschrichtius robustus</name>
    <name type="common">California gray whale</name>
    <name type="synonym">Eschrichtius gibbosus</name>
    <dbReference type="NCBI Taxonomy" id="9764"/>
    <lineage>
        <taxon>Eukaryota</taxon>
        <taxon>Metazoa</taxon>
        <taxon>Chordata</taxon>
        <taxon>Craniata</taxon>
        <taxon>Vertebrata</taxon>
        <taxon>Euteleostomi</taxon>
        <taxon>Mammalia</taxon>
        <taxon>Eutheria</taxon>
        <taxon>Laurasiatheria</taxon>
        <taxon>Artiodactyla</taxon>
        <taxon>Whippomorpha</taxon>
        <taxon>Cetacea</taxon>
        <taxon>Mysticeti</taxon>
        <taxon>Eschrichtiidae</taxon>
        <taxon>Eschrichtius</taxon>
    </lineage>
</organism>